<protein>
    <submittedName>
        <fullName evidence="2">Uncharacterized protein</fullName>
    </submittedName>
</protein>
<feature type="compositionally biased region" description="Polar residues" evidence="1">
    <location>
        <begin position="15"/>
        <end position="26"/>
    </location>
</feature>
<dbReference type="Proteomes" id="UP001152484">
    <property type="component" value="Unassembled WGS sequence"/>
</dbReference>
<evidence type="ECO:0000313" key="2">
    <source>
        <dbReference type="EMBL" id="CAH9112104.1"/>
    </source>
</evidence>
<organism evidence="2 3">
    <name type="scientific">Cuscuta europaea</name>
    <name type="common">European dodder</name>
    <dbReference type="NCBI Taxonomy" id="41803"/>
    <lineage>
        <taxon>Eukaryota</taxon>
        <taxon>Viridiplantae</taxon>
        <taxon>Streptophyta</taxon>
        <taxon>Embryophyta</taxon>
        <taxon>Tracheophyta</taxon>
        <taxon>Spermatophyta</taxon>
        <taxon>Magnoliopsida</taxon>
        <taxon>eudicotyledons</taxon>
        <taxon>Gunneridae</taxon>
        <taxon>Pentapetalae</taxon>
        <taxon>asterids</taxon>
        <taxon>lamiids</taxon>
        <taxon>Solanales</taxon>
        <taxon>Convolvulaceae</taxon>
        <taxon>Cuscuteae</taxon>
        <taxon>Cuscuta</taxon>
        <taxon>Cuscuta subgen. Cuscuta</taxon>
    </lineage>
</organism>
<comment type="caution">
    <text evidence="2">The sequence shown here is derived from an EMBL/GenBank/DDBJ whole genome shotgun (WGS) entry which is preliminary data.</text>
</comment>
<feature type="compositionally biased region" description="Basic residues" evidence="1">
    <location>
        <begin position="1"/>
        <end position="11"/>
    </location>
</feature>
<sequence length="100" mass="10975">MILVRQLRRKAPPSFSKSLSDGTSSRRPFLHRRKLVSAGVAPLSAVELETHERLHRKPPGVVFFTSCYPPSTWCSSLLGSWSRARSICRTGKLAGASPGV</sequence>
<proteinExistence type="predicted"/>
<gene>
    <name evidence="2" type="ORF">CEURO_LOCUS19511</name>
</gene>
<accession>A0A9P0ZVC4</accession>
<evidence type="ECO:0000313" key="3">
    <source>
        <dbReference type="Proteomes" id="UP001152484"/>
    </source>
</evidence>
<keyword evidence="3" id="KW-1185">Reference proteome</keyword>
<name>A0A9P0ZVC4_CUSEU</name>
<dbReference type="EMBL" id="CAMAPE010000058">
    <property type="protein sequence ID" value="CAH9112104.1"/>
    <property type="molecule type" value="Genomic_DNA"/>
</dbReference>
<dbReference type="AlphaFoldDB" id="A0A9P0ZVC4"/>
<evidence type="ECO:0000256" key="1">
    <source>
        <dbReference type="SAM" id="MobiDB-lite"/>
    </source>
</evidence>
<feature type="region of interest" description="Disordered" evidence="1">
    <location>
        <begin position="1"/>
        <end position="26"/>
    </location>
</feature>
<reference evidence="2" key="1">
    <citation type="submission" date="2022-07" db="EMBL/GenBank/DDBJ databases">
        <authorList>
            <person name="Macas J."/>
            <person name="Novak P."/>
            <person name="Neumann P."/>
        </authorList>
    </citation>
    <scope>NUCLEOTIDE SEQUENCE</scope>
</reference>